<proteinExistence type="predicted"/>
<organism evidence="1 2">
    <name type="scientific">Alteromonas ponticola</name>
    <dbReference type="NCBI Taxonomy" id="2720613"/>
    <lineage>
        <taxon>Bacteria</taxon>
        <taxon>Pseudomonadati</taxon>
        <taxon>Pseudomonadota</taxon>
        <taxon>Gammaproteobacteria</taxon>
        <taxon>Alteromonadales</taxon>
        <taxon>Alteromonadaceae</taxon>
        <taxon>Alteromonas/Salinimonas group</taxon>
        <taxon>Alteromonas</taxon>
    </lineage>
</organism>
<keyword evidence="2" id="KW-1185">Reference proteome</keyword>
<evidence type="ECO:0000313" key="2">
    <source>
        <dbReference type="Proteomes" id="UP000709336"/>
    </source>
</evidence>
<accession>A0ABX1R715</accession>
<comment type="caution">
    <text evidence="1">The sequence shown here is derived from an EMBL/GenBank/DDBJ whole genome shotgun (WGS) entry which is preliminary data.</text>
</comment>
<protein>
    <submittedName>
        <fullName evidence="1">Uncharacterized protein</fullName>
    </submittedName>
</protein>
<reference evidence="1 2" key="1">
    <citation type="submission" date="2020-03" db="EMBL/GenBank/DDBJ databases">
        <title>Alteromonas ponticola sp. nov., isolated from seawater.</title>
        <authorList>
            <person name="Yoon J.-H."/>
            <person name="Kim Y.-O."/>
        </authorList>
    </citation>
    <scope>NUCLEOTIDE SEQUENCE [LARGE SCALE GENOMIC DNA]</scope>
    <source>
        <strain evidence="1 2">MYP5</strain>
    </source>
</reference>
<sequence>MSLRKTHSKLQEVIETEKFLKLHQYSSAAYILSKIFLSLNETWRNEDLNINMIDLLQLDNNNYNNLIAIIDYVWLHNSVRTSSLFEAESMRLMREIVKQ</sequence>
<gene>
    <name evidence="1" type="ORF">HCJ96_14675</name>
</gene>
<dbReference type="Proteomes" id="UP000709336">
    <property type="component" value="Unassembled WGS sequence"/>
</dbReference>
<name>A0ABX1R715_9ALTE</name>
<evidence type="ECO:0000313" key="1">
    <source>
        <dbReference type="EMBL" id="NMH61272.1"/>
    </source>
</evidence>
<dbReference type="EMBL" id="JAATNW010000008">
    <property type="protein sequence ID" value="NMH61272.1"/>
    <property type="molecule type" value="Genomic_DNA"/>
</dbReference>
<dbReference type="RefSeq" id="WP_169211836.1">
    <property type="nucleotide sequence ID" value="NZ_JAATNW010000008.1"/>
</dbReference>